<dbReference type="EMBL" id="JAGVSJ010000070">
    <property type="protein sequence ID" value="MBX8632790.1"/>
    <property type="molecule type" value="Genomic_DNA"/>
</dbReference>
<reference evidence="1" key="1">
    <citation type="submission" date="2021-04" db="EMBL/GenBank/DDBJ databases">
        <title>Genomic insights into ecological role and evolution of a novel Thermoplasmata order Candidatus Sysuiplasmatales.</title>
        <authorList>
            <person name="Yuan Y."/>
        </authorList>
    </citation>
    <scope>NUCLEOTIDE SEQUENCE</scope>
    <source>
        <strain evidence="1">YP2-bin.285</strain>
    </source>
</reference>
<proteinExistence type="predicted"/>
<dbReference type="Proteomes" id="UP000716004">
    <property type="component" value="Unassembled WGS sequence"/>
</dbReference>
<evidence type="ECO:0000313" key="2">
    <source>
        <dbReference type="Proteomes" id="UP000716004"/>
    </source>
</evidence>
<sequence length="344" mass="38909">MTAARLDDDEVAILADLIQEDAGLSPDRAMGWAKEYSRIRGLISEGRALVAAFDTTDGMHLRLAGHEKYWIDSTLLFRGIPTIVRGAMGFGKTYLNSWTALRAAILHPDWDILTNVPWFWNQDERLDSLRMPNFFAVNSMSEMLRCIAESVLSHRVPAVIIDEMDHAISSQGWKSDENISWQHFTYIERHLDVRGPLLTYHSWNDIPYYMRKGGIVNAILKVRIHEGRRHVFGRKTKPFCLVVTGAAIPYSTHGAMGFKIDVEMGKLHSKLNATNKMEIAKQILDNLSACVLSDSEMQEEGNETASSSNVGGFSQVGRTGRRQRGGVLVRCWDCGYEWRYKGKE</sequence>
<name>A0A8J8CF42_9ARCH</name>
<evidence type="ECO:0000313" key="1">
    <source>
        <dbReference type="EMBL" id="MBX8632790.1"/>
    </source>
</evidence>
<gene>
    <name evidence="1" type="ORF">J9259_09820</name>
</gene>
<protein>
    <submittedName>
        <fullName evidence="1">Uncharacterized protein</fullName>
    </submittedName>
</protein>
<accession>A0A8J8CF42</accession>
<feature type="non-terminal residue" evidence="1">
    <location>
        <position position="344"/>
    </location>
</feature>
<organism evidence="1 2">
    <name type="scientific">Candidatus Sysuiplasma superficiale</name>
    <dbReference type="NCBI Taxonomy" id="2823368"/>
    <lineage>
        <taxon>Archaea</taxon>
        <taxon>Methanobacteriati</taxon>
        <taxon>Thermoplasmatota</taxon>
        <taxon>Thermoplasmata</taxon>
        <taxon>Candidatus Sysuiplasmatales</taxon>
        <taxon>Candidatus Sysuiplasmataceae</taxon>
        <taxon>Candidatus Sysuiplasma</taxon>
    </lineage>
</organism>
<dbReference type="AlphaFoldDB" id="A0A8J8CF42"/>
<comment type="caution">
    <text evidence="1">The sequence shown here is derived from an EMBL/GenBank/DDBJ whole genome shotgun (WGS) entry which is preliminary data.</text>
</comment>